<evidence type="ECO:0000313" key="6">
    <source>
        <dbReference type="Proteomes" id="UP000198583"/>
    </source>
</evidence>
<keyword evidence="2" id="KW-1133">Transmembrane helix</keyword>
<feature type="region of interest" description="Disordered" evidence="1">
    <location>
        <begin position="38"/>
        <end position="77"/>
    </location>
</feature>
<organism evidence="5 6">
    <name type="scientific">Lentzea waywayandensis</name>
    <dbReference type="NCBI Taxonomy" id="84724"/>
    <lineage>
        <taxon>Bacteria</taxon>
        <taxon>Bacillati</taxon>
        <taxon>Actinomycetota</taxon>
        <taxon>Actinomycetes</taxon>
        <taxon>Pseudonocardiales</taxon>
        <taxon>Pseudonocardiaceae</taxon>
        <taxon>Lentzea</taxon>
    </lineage>
</organism>
<evidence type="ECO:0000256" key="2">
    <source>
        <dbReference type="SAM" id="Phobius"/>
    </source>
</evidence>
<evidence type="ECO:0000313" key="5">
    <source>
        <dbReference type="EMBL" id="SFR28181.1"/>
    </source>
</evidence>
<feature type="chain" id="PRO_5011573127" description="DUF4142 domain-containing protein" evidence="3">
    <location>
        <begin position="41"/>
        <end position="311"/>
    </location>
</feature>
<protein>
    <recommendedName>
        <fullName evidence="4">DUF4142 domain-containing protein</fullName>
    </recommendedName>
</protein>
<dbReference type="AlphaFoldDB" id="A0A1I6FDX0"/>
<dbReference type="InterPro" id="IPR025419">
    <property type="entry name" value="DUF4142"/>
</dbReference>
<keyword evidence="3" id="KW-0732">Signal</keyword>
<dbReference type="Pfam" id="PF13628">
    <property type="entry name" value="DUF4142"/>
    <property type="match status" value="1"/>
</dbReference>
<feature type="region of interest" description="Disordered" evidence="1">
    <location>
        <begin position="218"/>
        <end position="260"/>
    </location>
</feature>
<evidence type="ECO:0000256" key="1">
    <source>
        <dbReference type="SAM" id="MobiDB-lite"/>
    </source>
</evidence>
<dbReference type="STRING" id="84724.SAMN04488564_11329"/>
<evidence type="ECO:0000259" key="4">
    <source>
        <dbReference type="Pfam" id="PF13628"/>
    </source>
</evidence>
<feature type="transmembrane region" description="Helical" evidence="2">
    <location>
        <begin position="280"/>
        <end position="299"/>
    </location>
</feature>
<keyword evidence="6" id="KW-1185">Reference proteome</keyword>
<feature type="domain" description="DUF4142" evidence="4">
    <location>
        <begin position="75"/>
        <end position="205"/>
    </location>
</feature>
<keyword evidence="2" id="KW-0472">Membrane</keyword>
<reference evidence="6" key="1">
    <citation type="submission" date="2016-10" db="EMBL/GenBank/DDBJ databases">
        <authorList>
            <person name="Varghese N."/>
            <person name="Submissions S."/>
        </authorList>
    </citation>
    <scope>NUCLEOTIDE SEQUENCE [LARGE SCALE GENOMIC DNA]</scope>
    <source>
        <strain evidence="6">DSM 44232</strain>
    </source>
</reference>
<gene>
    <name evidence="5" type="ORF">SAMN04488564_11329</name>
</gene>
<accession>A0A1I6FDX0</accession>
<evidence type="ECO:0000256" key="3">
    <source>
        <dbReference type="SAM" id="SignalP"/>
    </source>
</evidence>
<feature type="signal peptide" evidence="3">
    <location>
        <begin position="1"/>
        <end position="40"/>
    </location>
</feature>
<dbReference type="EMBL" id="FOYL01000013">
    <property type="protein sequence ID" value="SFR28181.1"/>
    <property type="molecule type" value="Genomic_DNA"/>
</dbReference>
<sequence length="311" mass="32879">MLAVSPVVRLSTDLAKPTRLMVALAGCALAVLLNTGSAVGQPSTTPSTPISTPPPDSGGKGDEVVQTQWGPLGPADRDFMNRVKQAGLWEKPAGEKGKAKRADQPKIQEASKHLIEGHTLLDNVVNRAGVLLGHTLPTEASDEQKGWLAEMDAANGDEFDAVFANRLRAAHGKVYAYAAQIRAGTKNELIRILSTQAMITVFDHMKVLEETGRVDFAGLESPQPLAPPPPANDAGAPDATGDQAADQSANPTDGVIPTVPEGTRFTRTAEQGVFGDNNGVFFAAIGVLALALVGMRMISRSKKSRRKSRSF</sequence>
<keyword evidence="2" id="KW-0812">Transmembrane</keyword>
<dbReference type="Proteomes" id="UP000198583">
    <property type="component" value="Unassembled WGS sequence"/>
</dbReference>
<proteinExistence type="predicted"/>
<name>A0A1I6FDX0_9PSEU</name>